<proteinExistence type="predicted"/>
<dbReference type="Pfam" id="PF11969">
    <property type="entry name" value="DcpS_C"/>
    <property type="match status" value="1"/>
</dbReference>
<evidence type="ECO:0000259" key="1">
    <source>
        <dbReference type="Pfam" id="PF16278"/>
    </source>
</evidence>
<feature type="domain" description="Aprataxin C2HE/C2H2/C2HC zinc finger" evidence="1">
    <location>
        <begin position="185"/>
        <end position="231"/>
    </location>
</feature>
<dbReference type="Proteomes" id="UP001497600">
    <property type="component" value="Chromosome C"/>
</dbReference>
<dbReference type="PANTHER" id="PTHR12486">
    <property type="entry name" value="APRATAXIN-RELATED"/>
    <property type="match status" value="1"/>
</dbReference>
<dbReference type="EMBL" id="OZ004255">
    <property type="protein sequence ID" value="CAK7899999.1"/>
    <property type="molecule type" value="Genomic_DNA"/>
</dbReference>
<dbReference type="InterPro" id="IPR032566">
    <property type="entry name" value="Znf-C2HE"/>
</dbReference>
<keyword evidence="3" id="KW-1185">Reference proteome</keyword>
<sequence>MSFRDALQSYLDAPEKHSNAVLFQDENVVIIKDLYPKASRHYLILPKKHTHVHPMEVFEKYPEFYNIIKPYIQMAIDILVDSLIEEGIIEDDKLKKLQFANQYIKAGIHMVPSLRNLHIHVITKDFYSPRLKNKKHYNSFNTNFFCEFKSLSPKKNIEELDDTDYSTDSDIEVIEQKNLPKKISVESSLSNDSKIDPHDLLNSPLICSYCGKAFANKFAALKSHLAIEYNKHFP</sequence>
<accession>A0ABP0E8X5</accession>
<dbReference type="PANTHER" id="PTHR12486:SF4">
    <property type="entry name" value="APRATAXIN"/>
    <property type="match status" value="1"/>
</dbReference>
<reference evidence="2 3" key="1">
    <citation type="submission" date="2024-01" db="EMBL/GenBank/DDBJ databases">
        <authorList>
            <consortium name="Genoscope - CEA"/>
            <person name="William W."/>
        </authorList>
    </citation>
    <scope>NUCLEOTIDE SEQUENCE [LARGE SCALE GENOMIC DNA]</scope>
    <source>
        <strain evidence="2 3">29B2s-10</strain>
    </source>
</reference>
<organism evidence="2 3">
    <name type="scientific">[Candida] anglica</name>
    <dbReference type="NCBI Taxonomy" id="148631"/>
    <lineage>
        <taxon>Eukaryota</taxon>
        <taxon>Fungi</taxon>
        <taxon>Dikarya</taxon>
        <taxon>Ascomycota</taxon>
        <taxon>Saccharomycotina</taxon>
        <taxon>Pichiomycetes</taxon>
        <taxon>Debaryomycetaceae</taxon>
        <taxon>Kurtzmaniella</taxon>
    </lineage>
</organism>
<dbReference type="InterPro" id="IPR036265">
    <property type="entry name" value="HIT-like_sf"/>
</dbReference>
<evidence type="ECO:0000313" key="3">
    <source>
        <dbReference type="Proteomes" id="UP001497600"/>
    </source>
</evidence>
<dbReference type="Pfam" id="PF16278">
    <property type="entry name" value="zf-C2HE"/>
    <property type="match status" value="1"/>
</dbReference>
<dbReference type="SUPFAM" id="SSF54197">
    <property type="entry name" value="HIT-like"/>
    <property type="match status" value="1"/>
</dbReference>
<dbReference type="Gene3D" id="3.30.428.10">
    <property type="entry name" value="HIT-like"/>
    <property type="match status" value="1"/>
</dbReference>
<gene>
    <name evidence="2" type="primary">HNT3</name>
    <name evidence="2" type="ORF">CAAN4_C05270</name>
</gene>
<evidence type="ECO:0000313" key="2">
    <source>
        <dbReference type="EMBL" id="CAK7899999.1"/>
    </source>
</evidence>
<name>A0ABP0E8X5_9ASCO</name>
<protein>
    <submittedName>
        <fullName evidence="2">Aprataxin-like protein</fullName>
    </submittedName>
</protein>